<dbReference type="InterPro" id="IPR046894">
    <property type="entry name" value="MTaX1"/>
</dbReference>
<proteinExistence type="predicted"/>
<evidence type="ECO:0000313" key="3">
    <source>
        <dbReference type="Proteomes" id="UP000251956"/>
    </source>
</evidence>
<reference evidence="3" key="1">
    <citation type="submission" date="2018-06" db="EMBL/GenBank/DDBJ databases">
        <authorList>
            <person name="Helene L.C."/>
            <person name="Dall'Agnol R."/>
            <person name="Delamuta J.R."/>
            <person name="Hungria M."/>
        </authorList>
    </citation>
    <scope>NUCLEOTIDE SEQUENCE [LARGE SCALE GENOMIC DNA]</scope>
    <source>
        <strain evidence="3">CNPSo 3140</strain>
    </source>
</reference>
<accession>A0A330H0N4</accession>
<name>A0A330H0N4_9HYPH</name>
<dbReference type="AlphaFoldDB" id="A0A330H0N4"/>
<feature type="domain" description="Methylase-associated X1" evidence="1">
    <location>
        <begin position="41"/>
        <end position="170"/>
    </location>
</feature>
<dbReference type="EMBL" id="QMBQ01000001">
    <property type="protein sequence ID" value="RAZ80313.1"/>
    <property type="molecule type" value="Genomic_DNA"/>
</dbReference>
<dbReference type="Proteomes" id="UP000251956">
    <property type="component" value="Unassembled WGS sequence"/>
</dbReference>
<dbReference type="Pfam" id="PF20296">
    <property type="entry name" value="MTaX1"/>
    <property type="match status" value="1"/>
</dbReference>
<gene>
    <name evidence="2" type="ORF">DPM35_03240</name>
</gene>
<comment type="caution">
    <text evidence="2">The sequence shown here is derived from an EMBL/GenBank/DDBJ whole genome shotgun (WGS) entry which is preliminary data.</text>
</comment>
<sequence length="375" mass="41896">MRAFVLRALEMRDCSIVHASDASRAPFYIVFDTPAGERHGILVYAFFANAKLIKNRPADEHRFQVKYGGNLKGALDVVIDSSRLVTTLFVGIDLEEGLFVAADPVMNTPAPMSRSIEFKHEHVELIRLQGWAVWERDRRPGKSKDRPTAELEDCRTEVLVGGKQDRLLDLVALERIAYQLDPGERHLVADKLKALRPAKAVSHPILEEFGIASDALFDLIEGASRLKMAVRGWVAEEHLAATLGKLKGVSECIRLEADGKPDISLRWKGGAPILIECKNTLRSTYSDGRPKVDFQKTRASKGDPCSRYYRPEDFPVLAACLHAVTESWEFRFALTTDLELHKTCVGRIANMIGVAEPIFSASAERVFELHYARTA</sequence>
<organism evidence="2 3">
    <name type="scientific">Mesorhizobium atlanticum</name>
    <dbReference type="NCBI Taxonomy" id="2233532"/>
    <lineage>
        <taxon>Bacteria</taxon>
        <taxon>Pseudomonadati</taxon>
        <taxon>Pseudomonadota</taxon>
        <taxon>Alphaproteobacteria</taxon>
        <taxon>Hyphomicrobiales</taxon>
        <taxon>Phyllobacteriaceae</taxon>
        <taxon>Mesorhizobium</taxon>
    </lineage>
</organism>
<protein>
    <recommendedName>
        <fullName evidence="1">Methylase-associated X1 domain-containing protein</fullName>
    </recommendedName>
</protein>
<reference evidence="2 3" key="2">
    <citation type="submission" date="2018-07" db="EMBL/GenBank/DDBJ databases">
        <title>Diversity of Mesorhizobium strains in Brazil.</title>
        <authorList>
            <person name="Helene L.C.F."/>
            <person name="Dall'Agnol R."/>
            <person name="Delamuta J.R.M."/>
            <person name="Hungria M."/>
        </authorList>
    </citation>
    <scope>NUCLEOTIDE SEQUENCE [LARGE SCALE GENOMIC DNA]</scope>
    <source>
        <strain evidence="2 3">CNPSo 3140</strain>
    </source>
</reference>
<evidence type="ECO:0000313" key="2">
    <source>
        <dbReference type="EMBL" id="RAZ80313.1"/>
    </source>
</evidence>
<evidence type="ECO:0000259" key="1">
    <source>
        <dbReference type="Pfam" id="PF20296"/>
    </source>
</evidence>
<keyword evidence="3" id="KW-1185">Reference proteome</keyword>